<reference evidence="1" key="1">
    <citation type="journal article" date="2018" name="Int. J. Syst. Evol. Microbiol.">
        <title>Carboxylicivirga sediminis sp. nov., isolated from coastal sediment.</title>
        <authorList>
            <person name="Wang F.Q."/>
            <person name="Ren L.H."/>
            <person name="Zou R.J."/>
            <person name="Sun Y.Z."/>
            <person name="Liu X.J."/>
            <person name="Jiang F."/>
            <person name="Liu L.J."/>
        </authorList>
    </citation>
    <scope>NUCLEOTIDE SEQUENCE</scope>
    <source>
        <strain evidence="1">JR1</strain>
    </source>
</reference>
<dbReference type="RefSeq" id="WP_212189278.1">
    <property type="nucleotide sequence ID" value="NZ_JAGTAR010000009.1"/>
</dbReference>
<dbReference type="Proteomes" id="UP000679220">
    <property type="component" value="Unassembled WGS sequence"/>
</dbReference>
<dbReference type="AlphaFoldDB" id="A0A941F2V1"/>
<name>A0A941F2V1_9BACT</name>
<sequence length="108" mass="12744">MSQVSFTFTAMLDEDEFIRIDEHLYTTRSSLQREEPKIHMIDTCCLKIMKEFEGQLDQPMVEEWLLLTKALDQSCSFESQWDDKKILQELIAGAEHPVSWYAKHCRLS</sequence>
<gene>
    <name evidence="1" type="ORF">KDU71_07355</name>
</gene>
<protein>
    <submittedName>
        <fullName evidence="1">Uncharacterized protein</fullName>
    </submittedName>
</protein>
<dbReference type="EMBL" id="JAGTAR010000009">
    <property type="protein sequence ID" value="MBR8535372.1"/>
    <property type="molecule type" value="Genomic_DNA"/>
</dbReference>
<organism evidence="1 2">
    <name type="scientific">Carboxylicivirga sediminis</name>
    <dbReference type="NCBI Taxonomy" id="2006564"/>
    <lineage>
        <taxon>Bacteria</taxon>
        <taxon>Pseudomonadati</taxon>
        <taxon>Bacteroidota</taxon>
        <taxon>Bacteroidia</taxon>
        <taxon>Marinilabiliales</taxon>
        <taxon>Marinilabiliaceae</taxon>
        <taxon>Carboxylicivirga</taxon>
    </lineage>
</organism>
<proteinExistence type="predicted"/>
<evidence type="ECO:0000313" key="2">
    <source>
        <dbReference type="Proteomes" id="UP000679220"/>
    </source>
</evidence>
<comment type="caution">
    <text evidence="1">The sequence shown here is derived from an EMBL/GenBank/DDBJ whole genome shotgun (WGS) entry which is preliminary data.</text>
</comment>
<evidence type="ECO:0000313" key="1">
    <source>
        <dbReference type="EMBL" id="MBR8535372.1"/>
    </source>
</evidence>
<reference evidence="1" key="2">
    <citation type="submission" date="2021-04" db="EMBL/GenBank/DDBJ databases">
        <authorList>
            <person name="Zhang T."/>
            <person name="Zhang Y."/>
            <person name="Lu D."/>
            <person name="Zuo D."/>
            <person name="Du Z."/>
        </authorList>
    </citation>
    <scope>NUCLEOTIDE SEQUENCE</scope>
    <source>
        <strain evidence="1">JR1</strain>
    </source>
</reference>
<accession>A0A941F2V1</accession>
<keyword evidence="2" id="KW-1185">Reference proteome</keyword>